<keyword evidence="11" id="KW-1185">Reference proteome</keyword>
<feature type="domain" description="T-SNARE coiled-coil homology" evidence="8">
    <location>
        <begin position="538"/>
        <end position="600"/>
    </location>
</feature>
<evidence type="ECO:0000256" key="2">
    <source>
        <dbReference type="ARBA" id="ARBA00029447"/>
    </source>
</evidence>
<keyword evidence="6" id="KW-0732">Signal</keyword>
<dbReference type="InterPro" id="IPR051310">
    <property type="entry name" value="MCP_chemotaxis"/>
</dbReference>
<feature type="signal peptide" evidence="6">
    <location>
        <begin position="1"/>
        <end position="22"/>
    </location>
</feature>
<organism evidence="10 11">
    <name type="scientific">Gemmata algarum</name>
    <dbReference type="NCBI Taxonomy" id="2975278"/>
    <lineage>
        <taxon>Bacteria</taxon>
        <taxon>Pseudomonadati</taxon>
        <taxon>Planctomycetota</taxon>
        <taxon>Planctomycetia</taxon>
        <taxon>Gemmatales</taxon>
        <taxon>Gemmataceae</taxon>
        <taxon>Gemmata</taxon>
    </lineage>
</organism>
<feature type="domain" description="HAMP" evidence="9">
    <location>
        <begin position="227"/>
        <end position="279"/>
    </location>
</feature>
<evidence type="ECO:0000259" key="8">
    <source>
        <dbReference type="PROSITE" id="PS50192"/>
    </source>
</evidence>
<feature type="region of interest" description="Disordered" evidence="5">
    <location>
        <begin position="621"/>
        <end position="677"/>
    </location>
</feature>
<evidence type="ECO:0000256" key="1">
    <source>
        <dbReference type="ARBA" id="ARBA00022481"/>
    </source>
</evidence>
<dbReference type="Pfam" id="PF12729">
    <property type="entry name" value="4HB_MCP_1"/>
    <property type="match status" value="1"/>
</dbReference>
<dbReference type="SUPFAM" id="SSF158472">
    <property type="entry name" value="HAMP domain-like"/>
    <property type="match status" value="1"/>
</dbReference>
<evidence type="ECO:0000313" key="11">
    <source>
        <dbReference type="Proteomes" id="UP001272242"/>
    </source>
</evidence>
<name>A0ABU5F1U1_9BACT</name>
<dbReference type="PROSITE" id="PS50111">
    <property type="entry name" value="CHEMOTAXIS_TRANSDUC_2"/>
    <property type="match status" value="1"/>
</dbReference>
<dbReference type="SMART" id="SM00304">
    <property type="entry name" value="HAMP"/>
    <property type="match status" value="2"/>
</dbReference>
<dbReference type="InterPro" id="IPR024478">
    <property type="entry name" value="HlyB_4HB_MCP"/>
</dbReference>
<dbReference type="SUPFAM" id="SSF58104">
    <property type="entry name" value="Methyl-accepting chemotaxis protein (MCP) signaling domain"/>
    <property type="match status" value="1"/>
</dbReference>
<dbReference type="PANTHER" id="PTHR43531:SF14">
    <property type="entry name" value="METHYL-ACCEPTING CHEMOTAXIS PROTEIN I-RELATED"/>
    <property type="match status" value="1"/>
</dbReference>
<sequence length="677" mass="70901">MKWFLDRSVATKLLLSFAAVCAAVVASGALGSNGLSQSRERMGILYADYTVAGTDLAKSSVNLSRYRNGVARAATAKDRHTAERLVDEQTPHRKQITDGLSAYAATVLRTSRSGRDERTDLDKVRAAMDAYFAAADRTVGAIRDYWAAGDKDRARRAEAVAAAVADGDQKFDAATASMDELVKTVAEVAKDINEDGNAVVDEVQSALRACTLAAAALSIVIGLGVGRVIARPLADCVTVLEAASRGDLSRYAAADTRDEVGRLAAALNTTIAALRAAKEADQARAEAEARRLQREAAAERERLEREQTAAAAHLERERAAATELQQKVKAIQATIQALAAGDFTASVPDLGSDDMGQMARSLNEAVVSVRTAMEGVREVSVQLADASSQLSSASEEISSGAQEQASSLEETASSLQEITATVKQSADNAQQARQLASGSKEVAERGGAVVSGAVEAMGEINGASKKIAEIITTIDEIAFQTNLLALNAAVEAARAGEQGRGFAVVATEVRNLAQRSATAAKEIKGLIQDSVKKVEAGTELVNKSGDTLAEIVTSVKRVTDIVTEMAAASKEQSTGIDQVNKAVSQMDGVTQRNASQTEEMSATAQALTDQAGQLRDLVSRFKLGAGHNPPRSARTGRKATSPKPRPAVSKAFNSQSRSGGGSGSELDSLGGDGFSDF</sequence>
<feature type="chain" id="PRO_5047180409" evidence="6">
    <location>
        <begin position="23"/>
        <end position="677"/>
    </location>
</feature>
<gene>
    <name evidence="10" type="ORF">R5W23_002821</name>
</gene>
<dbReference type="Gene3D" id="6.10.340.10">
    <property type="match status" value="1"/>
</dbReference>
<dbReference type="CDD" id="cd06225">
    <property type="entry name" value="HAMP"/>
    <property type="match status" value="2"/>
</dbReference>
<dbReference type="PANTHER" id="PTHR43531">
    <property type="entry name" value="PROTEIN ICFG"/>
    <property type="match status" value="1"/>
</dbReference>
<dbReference type="InterPro" id="IPR000727">
    <property type="entry name" value="T_SNARE_dom"/>
</dbReference>
<dbReference type="InterPro" id="IPR004089">
    <property type="entry name" value="MCPsignal_dom"/>
</dbReference>
<keyword evidence="4" id="KW-0175">Coiled coil</keyword>
<dbReference type="EMBL" id="JAXBLV010000196">
    <property type="protein sequence ID" value="MDY3561543.1"/>
    <property type="molecule type" value="Genomic_DNA"/>
</dbReference>
<evidence type="ECO:0000256" key="4">
    <source>
        <dbReference type="SAM" id="Coils"/>
    </source>
</evidence>
<evidence type="ECO:0000313" key="10">
    <source>
        <dbReference type="EMBL" id="MDY3561543.1"/>
    </source>
</evidence>
<feature type="coiled-coil region" evidence="4">
    <location>
        <begin position="275"/>
        <end position="334"/>
    </location>
</feature>
<feature type="compositionally biased region" description="Low complexity" evidence="5">
    <location>
        <begin position="392"/>
        <end position="407"/>
    </location>
</feature>
<evidence type="ECO:0000256" key="6">
    <source>
        <dbReference type="SAM" id="SignalP"/>
    </source>
</evidence>
<feature type="region of interest" description="Disordered" evidence="5">
    <location>
        <begin position="392"/>
        <end position="413"/>
    </location>
</feature>
<reference evidence="11" key="1">
    <citation type="journal article" date="2023" name="Mar. Drugs">
        <title>Gemmata algarum, a Novel Planctomycete Isolated from an Algal Mat, Displays Antimicrobial Activity.</title>
        <authorList>
            <person name="Kumar G."/>
            <person name="Kallscheuer N."/>
            <person name="Kashif M."/>
            <person name="Ahamad S."/>
            <person name="Jagadeeshwari U."/>
            <person name="Pannikurungottu S."/>
            <person name="Haufschild T."/>
            <person name="Kabuu M."/>
            <person name="Sasikala C."/>
            <person name="Jogler C."/>
            <person name="Ramana C."/>
        </authorList>
    </citation>
    <scope>NUCLEOTIDE SEQUENCE [LARGE SCALE GENOMIC DNA]</scope>
    <source>
        <strain evidence="11">JC673</strain>
    </source>
</reference>
<proteinExistence type="inferred from homology"/>
<dbReference type="PROSITE" id="PS50192">
    <property type="entry name" value="T_SNARE"/>
    <property type="match status" value="1"/>
</dbReference>
<dbReference type="Gene3D" id="1.10.287.950">
    <property type="entry name" value="Methyl-accepting chemotaxis protein"/>
    <property type="match status" value="1"/>
</dbReference>
<accession>A0ABU5F1U1</accession>
<dbReference type="Pfam" id="PF00672">
    <property type="entry name" value="HAMP"/>
    <property type="match status" value="2"/>
</dbReference>
<evidence type="ECO:0000259" key="7">
    <source>
        <dbReference type="PROSITE" id="PS50111"/>
    </source>
</evidence>
<dbReference type="SMART" id="SM00283">
    <property type="entry name" value="MA"/>
    <property type="match status" value="1"/>
</dbReference>
<dbReference type="CDD" id="cd11386">
    <property type="entry name" value="MCP_signal"/>
    <property type="match status" value="1"/>
</dbReference>
<dbReference type="RefSeq" id="WP_320687939.1">
    <property type="nucleotide sequence ID" value="NZ_JAXBLV010000196.1"/>
</dbReference>
<comment type="similarity">
    <text evidence="2">Belongs to the methyl-accepting chemotaxis (MCP) protein family.</text>
</comment>
<protein>
    <submittedName>
        <fullName evidence="10">Methyl-accepting chemotaxis protein</fullName>
    </submittedName>
</protein>
<evidence type="ECO:0000259" key="9">
    <source>
        <dbReference type="PROSITE" id="PS50885"/>
    </source>
</evidence>
<dbReference type="InterPro" id="IPR003660">
    <property type="entry name" value="HAMP_dom"/>
</dbReference>
<dbReference type="PROSITE" id="PS50885">
    <property type="entry name" value="HAMP"/>
    <property type="match status" value="2"/>
</dbReference>
<keyword evidence="3" id="KW-0807">Transducer</keyword>
<feature type="domain" description="HAMP" evidence="9">
    <location>
        <begin position="322"/>
        <end position="374"/>
    </location>
</feature>
<comment type="caution">
    <text evidence="10">The sequence shown here is derived from an EMBL/GenBank/DDBJ whole genome shotgun (WGS) entry which is preliminary data.</text>
</comment>
<feature type="domain" description="Methyl-accepting transducer" evidence="7">
    <location>
        <begin position="379"/>
        <end position="608"/>
    </location>
</feature>
<dbReference type="Proteomes" id="UP001272242">
    <property type="component" value="Unassembled WGS sequence"/>
</dbReference>
<evidence type="ECO:0000256" key="3">
    <source>
        <dbReference type="PROSITE-ProRule" id="PRU00284"/>
    </source>
</evidence>
<keyword evidence="1" id="KW-0488">Methylation</keyword>
<dbReference type="Pfam" id="PF00015">
    <property type="entry name" value="MCPsignal"/>
    <property type="match status" value="1"/>
</dbReference>
<evidence type="ECO:0000256" key="5">
    <source>
        <dbReference type="SAM" id="MobiDB-lite"/>
    </source>
</evidence>